<gene>
    <name evidence="2" type="ORF">ES711_02215</name>
</gene>
<name>A0A5C7AT16_9FLAO</name>
<sequence>MEPEKQKSKGKVVGIVVGLIAFAISYYAVQQFFKPDLEAELKEAAVQLNKQAPLQVDQFVRLDSAASKGTTNFMYYYTLIDIDKSEVNVDTINKYIKPDLIENIKTHPDLKIYRDHNITMEYKYYDKNGEFATAISVTPDLYKSK</sequence>
<dbReference type="RefSeq" id="WP_146889313.1">
    <property type="nucleotide sequence ID" value="NZ_VORX01000001.1"/>
</dbReference>
<keyword evidence="3" id="KW-1185">Reference proteome</keyword>
<dbReference type="EMBL" id="VORX01000001">
    <property type="protein sequence ID" value="TXE10743.1"/>
    <property type="molecule type" value="Genomic_DNA"/>
</dbReference>
<protein>
    <submittedName>
        <fullName evidence="2">Uncharacterized protein</fullName>
    </submittedName>
</protein>
<keyword evidence="1" id="KW-0472">Membrane</keyword>
<accession>A0A5C7AT16</accession>
<dbReference type="OrthoDB" id="965642at2"/>
<evidence type="ECO:0000256" key="1">
    <source>
        <dbReference type="SAM" id="Phobius"/>
    </source>
</evidence>
<organism evidence="2 3">
    <name type="scientific">Gelidibacter salicanalis</name>
    <dbReference type="NCBI Taxonomy" id="291193"/>
    <lineage>
        <taxon>Bacteria</taxon>
        <taxon>Pseudomonadati</taxon>
        <taxon>Bacteroidota</taxon>
        <taxon>Flavobacteriia</taxon>
        <taxon>Flavobacteriales</taxon>
        <taxon>Flavobacteriaceae</taxon>
        <taxon>Gelidibacter</taxon>
    </lineage>
</organism>
<comment type="caution">
    <text evidence="2">The sequence shown here is derived from an EMBL/GenBank/DDBJ whole genome shotgun (WGS) entry which is preliminary data.</text>
</comment>
<evidence type="ECO:0000313" key="3">
    <source>
        <dbReference type="Proteomes" id="UP000321734"/>
    </source>
</evidence>
<proteinExistence type="predicted"/>
<dbReference type="Proteomes" id="UP000321734">
    <property type="component" value="Unassembled WGS sequence"/>
</dbReference>
<reference evidence="2 3" key="1">
    <citation type="submission" date="2019-08" db="EMBL/GenBank/DDBJ databases">
        <title>Genome sequence of Gelidibacter salicanalis IC162T.</title>
        <authorList>
            <person name="Bowman J.P."/>
        </authorList>
    </citation>
    <scope>NUCLEOTIDE SEQUENCE [LARGE SCALE GENOMIC DNA]</scope>
    <source>
        <strain evidence="2 3">IC162</strain>
    </source>
</reference>
<evidence type="ECO:0000313" key="2">
    <source>
        <dbReference type="EMBL" id="TXE10743.1"/>
    </source>
</evidence>
<keyword evidence="1" id="KW-1133">Transmembrane helix</keyword>
<feature type="transmembrane region" description="Helical" evidence="1">
    <location>
        <begin position="12"/>
        <end position="29"/>
    </location>
</feature>
<keyword evidence="1" id="KW-0812">Transmembrane</keyword>
<dbReference type="AlphaFoldDB" id="A0A5C7AT16"/>